<keyword evidence="1" id="KW-0812">Transmembrane</keyword>
<organism evidence="2 3">
    <name type="scientific">Hexamita inflata</name>
    <dbReference type="NCBI Taxonomy" id="28002"/>
    <lineage>
        <taxon>Eukaryota</taxon>
        <taxon>Metamonada</taxon>
        <taxon>Diplomonadida</taxon>
        <taxon>Hexamitidae</taxon>
        <taxon>Hexamitinae</taxon>
        <taxon>Hexamita</taxon>
    </lineage>
</organism>
<gene>
    <name evidence="2" type="ORF">HINF_LOCUS518</name>
</gene>
<protein>
    <submittedName>
        <fullName evidence="2">Hypothetical_protein</fullName>
    </submittedName>
</protein>
<accession>A0ABP1GFE0</accession>
<evidence type="ECO:0000256" key="1">
    <source>
        <dbReference type="SAM" id="Phobius"/>
    </source>
</evidence>
<proteinExistence type="predicted"/>
<name>A0ABP1GFE0_9EUKA</name>
<comment type="caution">
    <text evidence="2">The sequence shown here is derived from an EMBL/GenBank/DDBJ whole genome shotgun (WGS) entry which is preliminary data.</text>
</comment>
<evidence type="ECO:0000313" key="3">
    <source>
        <dbReference type="Proteomes" id="UP001642409"/>
    </source>
</evidence>
<keyword evidence="1" id="KW-1133">Transmembrane helix</keyword>
<feature type="transmembrane region" description="Helical" evidence="1">
    <location>
        <begin position="23"/>
        <end position="41"/>
    </location>
</feature>
<evidence type="ECO:0000313" key="2">
    <source>
        <dbReference type="EMBL" id="CAL5970578.1"/>
    </source>
</evidence>
<keyword evidence="1" id="KW-0472">Membrane</keyword>
<dbReference type="EMBL" id="CAXDID020000001">
    <property type="protein sequence ID" value="CAL5970578.1"/>
    <property type="molecule type" value="Genomic_DNA"/>
</dbReference>
<reference evidence="2 3" key="1">
    <citation type="submission" date="2024-07" db="EMBL/GenBank/DDBJ databases">
        <authorList>
            <person name="Akdeniz Z."/>
        </authorList>
    </citation>
    <scope>NUCLEOTIDE SEQUENCE [LARGE SCALE GENOMIC DNA]</scope>
</reference>
<feature type="transmembrane region" description="Helical" evidence="1">
    <location>
        <begin position="53"/>
        <end position="72"/>
    </location>
</feature>
<keyword evidence="3" id="KW-1185">Reference proteome</keyword>
<sequence length="175" mass="19269">MRNSYTVIVTPMSVFNNPYPARIMSYLSILCLVAGIVLMITSTTVDKIEQFGFIAGGAFIIVVGFALGALSMQSCRAVQSVKYIMMPCCMSETERKALGEQALARTQVFGMMPVVVTQQQVNYQQQVGGYQAQVQPMIVQAPMYNSQSVNQQQNMLDSRQIPNTIAASDEIMSVM</sequence>
<dbReference type="Proteomes" id="UP001642409">
    <property type="component" value="Unassembled WGS sequence"/>
</dbReference>